<dbReference type="PROSITE" id="PS50245">
    <property type="entry name" value="CAP_GLY_2"/>
    <property type="match status" value="1"/>
</dbReference>
<dbReference type="OrthoDB" id="5295208at2759"/>
<comment type="subcellular location">
    <subcellularLocation>
        <location evidence="1">Cytoplasm</location>
    </subcellularLocation>
</comment>
<dbReference type="PANTHER" id="PTHR18916:SF85">
    <property type="entry name" value="TUBULIN-FOLDING COFACTOR B"/>
    <property type="match status" value="1"/>
</dbReference>
<evidence type="ECO:0000313" key="7">
    <source>
        <dbReference type="Proteomes" id="UP000473826"/>
    </source>
</evidence>
<dbReference type="Gene3D" id="2.30.30.190">
    <property type="entry name" value="CAP Gly-rich-like domain"/>
    <property type="match status" value="1"/>
</dbReference>
<accession>A0A7D8YW98</accession>
<evidence type="ECO:0000256" key="2">
    <source>
        <dbReference type="ARBA" id="ARBA00022490"/>
    </source>
</evidence>
<evidence type="ECO:0000256" key="1">
    <source>
        <dbReference type="ARBA" id="ARBA00004496"/>
    </source>
</evidence>
<dbReference type="EMBL" id="QKWK01000009">
    <property type="protein sequence ID" value="TXT07119.1"/>
    <property type="molecule type" value="Genomic_DNA"/>
</dbReference>
<dbReference type="GO" id="GO:0007023">
    <property type="term" value="P:post-chaperonin tubulin folding pathway"/>
    <property type="evidence" value="ECO:0007669"/>
    <property type="project" value="InterPro"/>
</dbReference>
<name>A0A7D8YW98_VANHU</name>
<evidence type="ECO:0000313" key="6">
    <source>
        <dbReference type="EMBL" id="TXT07119.1"/>
    </source>
</evidence>
<comment type="similarity">
    <text evidence="4">Belongs to the TBCB family.</text>
</comment>
<dbReference type="CDD" id="cd01789">
    <property type="entry name" value="Ubl_TBCB"/>
    <property type="match status" value="1"/>
</dbReference>
<keyword evidence="2" id="KW-0963">Cytoplasm</keyword>
<dbReference type="GO" id="GO:0031122">
    <property type="term" value="P:cytoplasmic microtubule organization"/>
    <property type="evidence" value="ECO:0007669"/>
    <property type="project" value="TreeGrafter"/>
</dbReference>
<organism evidence="6 7">
    <name type="scientific">Vanrija humicola</name>
    <name type="common">Yeast</name>
    <name type="synonym">Cryptococcus humicola</name>
    <dbReference type="NCBI Taxonomy" id="5417"/>
    <lineage>
        <taxon>Eukaryota</taxon>
        <taxon>Fungi</taxon>
        <taxon>Dikarya</taxon>
        <taxon>Basidiomycota</taxon>
        <taxon>Agaricomycotina</taxon>
        <taxon>Tremellomycetes</taxon>
        <taxon>Trichosporonales</taxon>
        <taxon>Trichosporonaceae</taxon>
        <taxon>Vanrija</taxon>
    </lineage>
</organism>
<evidence type="ECO:0000259" key="5">
    <source>
        <dbReference type="PROSITE" id="PS50245"/>
    </source>
</evidence>
<dbReference type="PANTHER" id="PTHR18916">
    <property type="entry name" value="DYNACTIN 1-RELATED MICROTUBULE-BINDING"/>
    <property type="match status" value="1"/>
</dbReference>
<dbReference type="GO" id="GO:0043014">
    <property type="term" value="F:alpha-tubulin binding"/>
    <property type="evidence" value="ECO:0007669"/>
    <property type="project" value="InterPro"/>
</dbReference>
<keyword evidence="3" id="KW-0143">Chaperone</keyword>
<dbReference type="SUPFAM" id="SSF74924">
    <property type="entry name" value="Cap-Gly domain"/>
    <property type="match status" value="1"/>
</dbReference>
<dbReference type="SMART" id="SM01052">
    <property type="entry name" value="CAP_GLY"/>
    <property type="match status" value="1"/>
</dbReference>
<dbReference type="GO" id="GO:0005938">
    <property type="term" value="C:cell cortex"/>
    <property type="evidence" value="ECO:0007669"/>
    <property type="project" value="TreeGrafter"/>
</dbReference>
<keyword evidence="7" id="KW-1185">Reference proteome</keyword>
<dbReference type="InterPro" id="IPR000938">
    <property type="entry name" value="CAP-Gly_domain"/>
</dbReference>
<evidence type="ECO:0000256" key="3">
    <source>
        <dbReference type="ARBA" id="ARBA00023186"/>
    </source>
</evidence>
<dbReference type="Gene3D" id="3.10.20.90">
    <property type="entry name" value="Phosphatidylinositol 3-kinase Catalytic Subunit, Chain A, domain 1"/>
    <property type="match status" value="1"/>
</dbReference>
<dbReference type="Pfam" id="PF14560">
    <property type="entry name" value="Ubiquitin_2"/>
    <property type="match status" value="1"/>
</dbReference>
<evidence type="ECO:0000256" key="4">
    <source>
        <dbReference type="ARBA" id="ARBA00025779"/>
    </source>
</evidence>
<dbReference type="InterPro" id="IPR029071">
    <property type="entry name" value="Ubiquitin-like_domsf"/>
</dbReference>
<protein>
    <recommendedName>
        <fullName evidence="5">CAP-Gly domain-containing protein</fullName>
    </recommendedName>
</protein>
<dbReference type="InterPro" id="IPR045172">
    <property type="entry name" value="TBCB_Ubl"/>
</dbReference>
<comment type="caution">
    <text evidence="6">The sequence shown here is derived from an EMBL/GenBank/DDBJ whole genome shotgun (WGS) entry which is preliminary data.</text>
</comment>
<dbReference type="GO" id="GO:0005634">
    <property type="term" value="C:nucleus"/>
    <property type="evidence" value="ECO:0007669"/>
    <property type="project" value="TreeGrafter"/>
</dbReference>
<dbReference type="AlphaFoldDB" id="A0A7D8YW98"/>
<dbReference type="GO" id="GO:0007021">
    <property type="term" value="P:tubulin complex assembly"/>
    <property type="evidence" value="ECO:0007669"/>
    <property type="project" value="InterPro"/>
</dbReference>
<proteinExistence type="inferred from homology"/>
<gene>
    <name evidence="6" type="ORF">VHUM_03289</name>
</gene>
<dbReference type="Proteomes" id="UP000473826">
    <property type="component" value="Unassembled WGS sequence"/>
</dbReference>
<dbReference type="Pfam" id="PF01302">
    <property type="entry name" value="CAP_GLY"/>
    <property type="match status" value="1"/>
</dbReference>
<dbReference type="GO" id="GO:0051010">
    <property type="term" value="F:microtubule plus-end binding"/>
    <property type="evidence" value="ECO:0007669"/>
    <property type="project" value="TreeGrafter"/>
</dbReference>
<dbReference type="InterPro" id="IPR000626">
    <property type="entry name" value="Ubiquitin-like_dom"/>
</dbReference>
<sequence length="234" mass="24913">MPLTSFFVSSPDTHSERRLDSDITVGQLKDKLVPITGIAQQHQQLSLHASDDGPAVAQLTDDGATLASYGLREFYVVKVANTDPNARPGEYTDVSAVDKFELTPAEYEARNDTVLSHLKANKLGRFADVPENLTHAPPAAVPASIKVGARAEISPDGGMTKRGTVRFVGLADIGKGGVWVGVELDEPTGKGDGAVDGTRYFTAAPKHAAFVRPDKVTVGDFPEEDILGSDDDEI</sequence>
<dbReference type="InterPro" id="IPR036859">
    <property type="entry name" value="CAP-Gly_dom_sf"/>
</dbReference>
<dbReference type="SUPFAM" id="SSF54236">
    <property type="entry name" value="Ubiquitin-like"/>
    <property type="match status" value="1"/>
</dbReference>
<reference evidence="6 7" key="1">
    <citation type="journal article" date="2019" name="PLoS Genet.">
        <title>Convergent evolution of linked mating-type loci in basidiomycete fungi.</title>
        <authorList>
            <person name="Sun S."/>
            <person name="Coelho M.A."/>
            <person name="Heitman J."/>
            <person name="Nowrousian M."/>
        </authorList>
    </citation>
    <scope>NUCLEOTIDE SEQUENCE [LARGE SCALE GENOMIC DNA]</scope>
    <source>
        <strain evidence="6 7">CBS 4282</strain>
    </source>
</reference>
<feature type="domain" description="CAP-Gly" evidence="5">
    <location>
        <begin position="177"/>
        <end position="212"/>
    </location>
</feature>
<dbReference type="GO" id="GO:0035371">
    <property type="term" value="C:microtubule plus-end"/>
    <property type="evidence" value="ECO:0007669"/>
    <property type="project" value="TreeGrafter"/>
</dbReference>